<gene>
    <name evidence="2" type="ORF">G7Y31_01980</name>
</gene>
<keyword evidence="1" id="KW-0472">Membrane</keyword>
<feature type="transmembrane region" description="Helical" evidence="1">
    <location>
        <begin position="7"/>
        <end position="28"/>
    </location>
</feature>
<dbReference type="Pfam" id="PF11377">
    <property type="entry name" value="DUF3180"/>
    <property type="match status" value="1"/>
</dbReference>
<feature type="transmembrane region" description="Helical" evidence="1">
    <location>
        <begin position="34"/>
        <end position="53"/>
    </location>
</feature>
<dbReference type="AlphaFoldDB" id="A0A7T0KGT6"/>
<evidence type="ECO:0000313" key="3">
    <source>
        <dbReference type="Proteomes" id="UP000594681"/>
    </source>
</evidence>
<keyword evidence="1" id="KW-1133">Transmembrane helix</keyword>
<organism evidence="2 3">
    <name type="scientific">Corynebacterium lizhenjunii</name>
    <dbReference type="NCBI Taxonomy" id="2709394"/>
    <lineage>
        <taxon>Bacteria</taxon>
        <taxon>Bacillati</taxon>
        <taxon>Actinomycetota</taxon>
        <taxon>Actinomycetes</taxon>
        <taxon>Mycobacteriales</taxon>
        <taxon>Corynebacteriaceae</taxon>
        <taxon>Corynebacterium</taxon>
    </lineage>
</organism>
<keyword evidence="1" id="KW-0812">Transmembrane</keyword>
<accession>A0A7T0KGT6</accession>
<evidence type="ECO:0000313" key="2">
    <source>
        <dbReference type="EMBL" id="QPK79503.1"/>
    </source>
</evidence>
<reference evidence="2 3" key="1">
    <citation type="submission" date="2020-11" db="EMBL/GenBank/DDBJ databases">
        <title>Corynebacterium sp. ZJ-599.</title>
        <authorList>
            <person name="Zhou J."/>
        </authorList>
    </citation>
    <scope>NUCLEOTIDE SEQUENCE [LARGE SCALE GENOMIC DNA]</scope>
    <source>
        <strain evidence="2 3">ZJ-599</strain>
    </source>
</reference>
<dbReference type="Proteomes" id="UP000594681">
    <property type="component" value="Chromosome"/>
</dbReference>
<protein>
    <submittedName>
        <fullName evidence="2">DUF3180 domain-containing protein</fullName>
    </submittedName>
</protein>
<keyword evidence="3" id="KW-1185">Reference proteome</keyword>
<dbReference type="RefSeq" id="WP_165008720.1">
    <property type="nucleotide sequence ID" value="NZ_CP064954.1"/>
</dbReference>
<dbReference type="EMBL" id="CP064954">
    <property type="protein sequence ID" value="QPK79503.1"/>
    <property type="molecule type" value="Genomic_DNA"/>
</dbReference>
<sequence length="134" mass="13894">MKRTPILGLAAAFGFMFAASYIVMPVLYSRLPEPVSFTMWAMTVVCAVLAWRVKRAGEHGIGLDNSQLNPITVANFMLVGRASAWTGALVGGASGGIVMYAGLQSGALSSVLGGVAMAIAGVVLERACEVPPVH</sequence>
<evidence type="ECO:0000256" key="1">
    <source>
        <dbReference type="SAM" id="Phobius"/>
    </source>
</evidence>
<dbReference type="KEGG" id="cliz:G7Y31_01980"/>
<name>A0A7T0KGT6_9CORY</name>
<feature type="transmembrane region" description="Helical" evidence="1">
    <location>
        <begin position="74"/>
        <end position="101"/>
    </location>
</feature>
<dbReference type="InterPro" id="IPR021517">
    <property type="entry name" value="DUF3180"/>
</dbReference>
<proteinExistence type="predicted"/>
<feature type="transmembrane region" description="Helical" evidence="1">
    <location>
        <begin position="107"/>
        <end position="124"/>
    </location>
</feature>